<dbReference type="Proteomes" id="UP000198406">
    <property type="component" value="Unassembled WGS sequence"/>
</dbReference>
<feature type="compositionally biased region" description="Basic residues" evidence="1">
    <location>
        <begin position="858"/>
        <end position="869"/>
    </location>
</feature>
<feature type="region of interest" description="Disordered" evidence="1">
    <location>
        <begin position="792"/>
        <end position="878"/>
    </location>
</feature>
<feature type="compositionally biased region" description="Basic residues" evidence="1">
    <location>
        <begin position="159"/>
        <end position="177"/>
    </location>
</feature>
<feature type="compositionally biased region" description="Polar residues" evidence="1">
    <location>
        <begin position="109"/>
        <end position="122"/>
    </location>
</feature>
<comment type="caution">
    <text evidence="2">The sequence shown here is derived from an EMBL/GenBank/DDBJ whole genome shotgun (WGS) entry which is preliminary data.</text>
</comment>
<name>A0A1Z5JU67_FISSO</name>
<accession>A0A1Z5JU67</accession>
<sequence length="878" mass="100120">MPRRKLDRSRATVARKKEESSSDSDASKSSEEDFTLKNDDEESSDESILLPRRTPKKNSSPRTSLSSGTKRKAIEHSDESSLEEYQETDIDEEEELDTLAHHRRRSSQRKTPPSKSLSTQNKKNQKAIELSKDSSSEEEYQNDIDEGEESDPSVDQRKPLKKKTPPSKSPSTRKKNKNTNDVLEDSSSDDDEEVATKKRTPSRKTTARSTAVTPSQQNCRKQSPRTPPKSRAKQANDSSDESSRVNPSPPRSRRKQSGRNDDDDEEFVPSNDILSADDDEEEEEGDDVWTDENESDDDDDESDRSDDSRVGKVGDIDEIGVANESSDDEIPVRKHDGLGEIGVTEDSSDDEVAAKPPSSLGKQRSHERQKSREDPSDSSSDDTEIKPATQFHKLKSGCSLGGGVCTSTHDAITLEELSWPHICFFPPEGERQCFALETLRQIALTAGHPKFRDDRVRETTQQTYLQPPHFRTAMSDELLDQIASRFSRDALDLHSSYHTRPLRPERPPNADGDDSDDDDDDYHYDMRTNNPVMWDMVQKYIGRTMGSTDLYVCPMCYRVAHKRDLSTKHQKKSPGKLSDEQLSAIYTNHYTIDPMRVLGSVDGGDLKLASLFCFRKLPQLKLHLREDHGLDTTDVDGNDLYKKYKIRATDGLLQTFLNSGQRSFMKSMQSYWFDGNNQDFIYLLSLVRNAEKIRNMGGYDSDNPAVQTLMDSARDYFESFAGIVDRLWNLTVDPFRKYDENMDDFIDDVGSDEEVVDDDDRNMHRTLFRDQDDNSRDADLQFARDLENRYRHELDDYDEDDESASEGGDLVDSEEEERSDLKGEDEEDSFSESEDEFDKKMRLKRGEIGRRRVLSSAAKRRRSSPRKKIITIDDTDSE</sequence>
<proteinExistence type="predicted"/>
<organism evidence="2 3">
    <name type="scientific">Fistulifera solaris</name>
    <name type="common">Oleaginous diatom</name>
    <dbReference type="NCBI Taxonomy" id="1519565"/>
    <lineage>
        <taxon>Eukaryota</taxon>
        <taxon>Sar</taxon>
        <taxon>Stramenopiles</taxon>
        <taxon>Ochrophyta</taxon>
        <taxon>Bacillariophyta</taxon>
        <taxon>Bacillariophyceae</taxon>
        <taxon>Bacillariophycidae</taxon>
        <taxon>Naviculales</taxon>
        <taxon>Naviculaceae</taxon>
        <taxon>Fistulifera</taxon>
    </lineage>
</organism>
<dbReference type="InParanoid" id="A0A1Z5JU67"/>
<feature type="compositionally biased region" description="Polar residues" evidence="1">
    <location>
        <begin position="57"/>
        <end position="68"/>
    </location>
</feature>
<gene>
    <name evidence="2" type="ORF">FisN_10Lh164</name>
</gene>
<protein>
    <submittedName>
        <fullName evidence="2">Uncharacterized protein</fullName>
    </submittedName>
</protein>
<feature type="compositionally biased region" description="Polar residues" evidence="1">
    <location>
        <begin position="207"/>
        <end position="221"/>
    </location>
</feature>
<evidence type="ECO:0000256" key="1">
    <source>
        <dbReference type="SAM" id="MobiDB-lite"/>
    </source>
</evidence>
<feature type="compositionally biased region" description="Basic residues" evidence="1">
    <location>
        <begin position="197"/>
        <end position="206"/>
    </location>
</feature>
<feature type="compositionally biased region" description="Basic and acidic residues" evidence="1">
    <location>
        <begin position="364"/>
        <end position="375"/>
    </location>
</feature>
<feature type="compositionally biased region" description="Acidic residues" evidence="1">
    <location>
        <begin position="511"/>
        <end position="522"/>
    </location>
</feature>
<dbReference type="AlphaFoldDB" id="A0A1Z5JU67"/>
<feature type="compositionally biased region" description="Acidic residues" evidence="1">
    <location>
        <begin position="80"/>
        <end position="97"/>
    </location>
</feature>
<evidence type="ECO:0000313" key="2">
    <source>
        <dbReference type="EMBL" id="GAX17301.1"/>
    </source>
</evidence>
<feature type="region of interest" description="Disordered" evidence="1">
    <location>
        <begin position="1"/>
        <end position="390"/>
    </location>
</feature>
<dbReference type="EMBL" id="BDSP01000114">
    <property type="protein sequence ID" value="GAX17301.1"/>
    <property type="molecule type" value="Genomic_DNA"/>
</dbReference>
<feature type="compositionally biased region" description="Acidic residues" evidence="1">
    <location>
        <begin position="795"/>
        <end position="836"/>
    </location>
</feature>
<feature type="compositionally biased region" description="Acidic residues" evidence="1">
    <location>
        <begin position="136"/>
        <end position="152"/>
    </location>
</feature>
<evidence type="ECO:0000313" key="3">
    <source>
        <dbReference type="Proteomes" id="UP000198406"/>
    </source>
</evidence>
<keyword evidence="3" id="KW-1185">Reference proteome</keyword>
<feature type="compositionally biased region" description="Basic and acidic residues" evidence="1">
    <location>
        <begin position="15"/>
        <end position="38"/>
    </location>
</feature>
<feature type="region of interest" description="Disordered" evidence="1">
    <location>
        <begin position="497"/>
        <end position="524"/>
    </location>
</feature>
<reference evidence="2 3" key="1">
    <citation type="journal article" date="2015" name="Plant Cell">
        <title>Oil accumulation by the oleaginous diatom Fistulifera solaris as revealed by the genome and transcriptome.</title>
        <authorList>
            <person name="Tanaka T."/>
            <person name="Maeda Y."/>
            <person name="Veluchamy A."/>
            <person name="Tanaka M."/>
            <person name="Abida H."/>
            <person name="Marechal E."/>
            <person name="Bowler C."/>
            <person name="Muto M."/>
            <person name="Sunaga Y."/>
            <person name="Tanaka M."/>
            <person name="Yoshino T."/>
            <person name="Taniguchi T."/>
            <person name="Fukuda Y."/>
            <person name="Nemoto M."/>
            <person name="Matsumoto M."/>
            <person name="Wong P.S."/>
            <person name="Aburatani S."/>
            <person name="Fujibuchi W."/>
        </authorList>
    </citation>
    <scope>NUCLEOTIDE SEQUENCE [LARGE SCALE GENOMIC DNA]</scope>
    <source>
        <strain evidence="2 3">JPCC DA0580</strain>
    </source>
</reference>
<feature type="compositionally biased region" description="Basic and acidic residues" evidence="1">
    <location>
        <begin position="305"/>
        <end position="315"/>
    </location>
</feature>
<dbReference type="PANTHER" id="PTHR35711">
    <property type="entry name" value="EXPRESSED PROTEIN"/>
    <property type="match status" value="1"/>
</dbReference>
<dbReference type="PANTHER" id="PTHR35711:SF1">
    <property type="entry name" value="ECTODERMAL, ISOFORM F"/>
    <property type="match status" value="1"/>
</dbReference>
<feature type="compositionally biased region" description="Acidic residues" evidence="1">
    <location>
        <begin position="275"/>
        <end position="304"/>
    </location>
</feature>
<feature type="compositionally biased region" description="Acidic residues" evidence="1">
    <location>
        <begin position="182"/>
        <end position="193"/>
    </location>
</feature>
<feature type="compositionally biased region" description="Basic and acidic residues" evidence="1">
    <location>
        <begin position="837"/>
        <end position="850"/>
    </location>
</feature>
<dbReference type="OrthoDB" id="49182at2759"/>